<dbReference type="Proteomes" id="UP000193577">
    <property type="component" value="Unassembled WGS sequence"/>
</dbReference>
<dbReference type="Gene3D" id="2.40.128.200">
    <property type="match status" value="1"/>
</dbReference>
<dbReference type="InterPro" id="IPR018660">
    <property type="entry name" value="MliC"/>
</dbReference>
<dbReference type="GO" id="GO:0005576">
    <property type="term" value="C:extracellular region"/>
    <property type="evidence" value="ECO:0007669"/>
    <property type="project" value="TreeGrafter"/>
</dbReference>
<feature type="domain" description="Lysozyme inhibitor LprI-like N-terminal" evidence="1">
    <location>
        <begin position="43"/>
        <end position="114"/>
    </location>
</feature>
<protein>
    <submittedName>
        <fullName evidence="3">Uncharacterized protein</fullName>
    </submittedName>
</protein>
<proteinExistence type="predicted"/>
<dbReference type="PANTHER" id="PTHR37549:SF1">
    <property type="entry name" value="LIPOPROTEIN LPRI"/>
    <property type="match status" value="1"/>
</dbReference>
<dbReference type="Pfam" id="PF09864">
    <property type="entry name" value="MliC"/>
    <property type="match status" value="1"/>
</dbReference>
<dbReference type="InterPro" id="IPR009739">
    <property type="entry name" value="LprI-like_N"/>
</dbReference>
<organism evidence="3 4">
    <name type="scientific">Mycolicibacillus koreensis</name>
    <dbReference type="NCBI Taxonomy" id="1069220"/>
    <lineage>
        <taxon>Bacteria</taxon>
        <taxon>Bacillati</taxon>
        <taxon>Actinomycetota</taxon>
        <taxon>Actinomycetes</taxon>
        <taxon>Mycobacteriales</taxon>
        <taxon>Mycobacteriaceae</taxon>
        <taxon>Mycolicibacillus</taxon>
    </lineage>
</organism>
<gene>
    <name evidence="3" type="ORF">B8W67_00505</name>
</gene>
<name>A0A7I7SCH7_9MYCO</name>
<dbReference type="Pfam" id="PF07007">
    <property type="entry name" value="LprI"/>
    <property type="match status" value="1"/>
</dbReference>
<accession>A0A7I7SCH7</accession>
<dbReference type="EMBL" id="NCXO01000001">
    <property type="protein sequence ID" value="OSC36015.1"/>
    <property type="molecule type" value="Genomic_DNA"/>
</dbReference>
<evidence type="ECO:0000313" key="3">
    <source>
        <dbReference type="EMBL" id="OSC36015.1"/>
    </source>
</evidence>
<reference evidence="3 4" key="1">
    <citation type="submission" date="2017-04" db="EMBL/GenBank/DDBJ databases">
        <title>The new phylogeny of genus Mycobacterium.</title>
        <authorList>
            <person name="Tortoli E."/>
            <person name="Trovato A."/>
            <person name="Cirillo D.M."/>
        </authorList>
    </citation>
    <scope>NUCLEOTIDE SEQUENCE [LARGE SCALE GENOMIC DNA]</scope>
    <source>
        <strain evidence="3 4">KCTC 19819</strain>
    </source>
</reference>
<feature type="domain" description="C-type lysozyme inhibitor" evidence="2">
    <location>
        <begin position="143"/>
        <end position="200"/>
    </location>
</feature>
<dbReference type="RefSeq" id="WP_085301765.1">
    <property type="nucleotide sequence ID" value="NZ_AP022594.1"/>
</dbReference>
<comment type="caution">
    <text evidence="3">The sequence shown here is derived from an EMBL/GenBank/DDBJ whole genome shotgun (WGS) entry which is preliminary data.</text>
</comment>
<dbReference type="AlphaFoldDB" id="A0A7I7SCH7"/>
<evidence type="ECO:0000313" key="4">
    <source>
        <dbReference type="Proteomes" id="UP000193577"/>
    </source>
</evidence>
<evidence type="ECO:0000259" key="2">
    <source>
        <dbReference type="Pfam" id="PF09864"/>
    </source>
</evidence>
<dbReference type="InterPro" id="IPR052755">
    <property type="entry name" value="Lysozyme_Inhibitor_LprI"/>
</dbReference>
<dbReference type="PROSITE" id="PS51257">
    <property type="entry name" value="PROKAR_LIPOPROTEIN"/>
    <property type="match status" value="1"/>
</dbReference>
<dbReference type="OrthoDB" id="5565855at2"/>
<evidence type="ECO:0000259" key="1">
    <source>
        <dbReference type="Pfam" id="PF07007"/>
    </source>
</evidence>
<sequence>MIRALAAPLLAAAAVLAGCSSPEPDPAAALDIDCATESAGPAVTEVICADPQLAALNDRLAETYRLARQRPDTEGLAAAQRGWTAQRNDCAQRPGVPAAVTDCLREAYRTRLAEVAITDPAVAPDAAAVFDRCRGSDEEPVSPLEVAFYNDLDPAVVVLTWQGDREVAFIEPAASGSRYTRTGVQYWEHHGEAAVDFYGNAFRCLTR</sequence>
<dbReference type="InterPro" id="IPR036328">
    <property type="entry name" value="MliC_sf"/>
</dbReference>
<keyword evidence="4" id="KW-1185">Reference proteome</keyword>
<dbReference type="SUPFAM" id="SSF141488">
    <property type="entry name" value="YdhA-like"/>
    <property type="match status" value="1"/>
</dbReference>
<dbReference type="PANTHER" id="PTHR37549">
    <property type="entry name" value="LIPOPROTEIN LPRI"/>
    <property type="match status" value="1"/>
</dbReference>